<organism evidence="1 2">
    <name type="scientific">Methylobacterium gnaphalii</name>
    <dbReference type="NCBI Taxonomy" id="1010610"/>
    <lineage>
        <taxon>Bacteria</taxon>
        <taxon>Pseudomonadati</taxon>
        <taxon>Pseudomonadota</taxon>
        <taxon>Alphaproteobacteria</taxon>
        <taxon>Hyphomicrobiales</taxon>
        <taxon>Methylobacteriaceae</taxon>
        <taxon>Methylobacterium</taxon>
    </lineage>
</organism>
<dbReference type="AlphaFoldDB" id="A0A512JS31"/>
<dbReference type="OrthoDB" id="8020123at2"/>
<gene>
    <name evidence="1" type="ORF">MGN01_46000</name>
</gene>
<name>A0A512JS31_9HYPH</name>
<dbReference type="Proteomes" id="UP000321750">
    <property type="component" value="Unassembled WGS sequence"/>
</dbReference>
<protein>
    <submittedName>
        <fullName evidence="1">Uncharacterized protein</fullName>
    </submittedName>
</protein>
<keyword evidence="2" id="KW-1185">Reference proteome</keyword>
<evidence type="ECO:0000313" key="2">
    <source>
        <dbReference type="Proteomes" id="UP000321750"/>
    </source>
</evidence>
<comment type="caution">
    <text evidence="1">The sequence shown here is derived from an EMBL/GenBank/DDBJ whole genome shotgun (WGS) entry which is preliminary data.</text>
</comment>
<proteinExistence type="predicted"/>
<evidence type="ECO:0000313" key="1">
    <source>
        <dbReference type="EMBL" id="GEP12755.1"/>
    </source>
</evidence>
<accession>A0A512JS31</accession>
<dbReference type="EMBL" id="BJZV01000066">
    <property type="protein sequence ID" value="GEP12755.1"/>
    <property type="molecule type" value="Genomic_DNA"/>
</dbReference>
<reference evidence="1 2" key="1">
    <citation type="submission" date="2019-07" db="EMBL/GenBank/DDBJ databases">
        <title>Whole genome shotgun sequence of Methylobacterium gnaphalii NBRC 107716.</title>
        <authorList>
            <person name="Hosoyama A."/>
            <person name="Uohara A."/>
            <person name="Ohji S."/>
            <person name="Ichikawa N."/>
        </authorList>
    </citation>
    <scope>NUCLEOTIDE SEQUENCE [LARGE SCALE GENOMIC DNA]</scope>
    <source>
        <strain evidence="1 2">NBRC 107716</strain>
    </source>
</reference>
<sequence>MTYVLHQLAAGNYDLLLDSMVIGSVVRGDLPNGHVARWRAELLDDGPAALRPHPFIESEHQFESLSAVKQWLANAVTVKRQVRRPR</sequence>